<feature type="compositionally biased region" description="Basic residues" evidence="2">
    <location>
        <begin position="310"/>
        <end position="320"/>
    </location>
</feature>
<feature type="region of interest" description="Disordered" evidence="2">
    <location>
        <begin position="21"/>
        <end position="53"/>
    </location>
</feature>
<feature type="region of interest" description="Disordered" evidence="2">
    <location>
        <begin position="943"/>
        <end position="972"/>
    </location>
</feature>
<feature type="compositionally biased region" description="Pro residues" evidence="2">
    <location>
        <begin position="585"/>
        <end position="603"/>
    </location>
</feature>
<feature type="region of interest" description="Disordered" evidence="2">
    <location>
        <begin position="572"/>
        <end position="643"/>
    </location>
</feature>
<dbReference type="InParanoid" id="A0A1J7I532"/>
<feature type="region of interest" description="Disordered" evidence="2">
    <location>
        <begin position="426"/>
        <end position="551"/>
    </location>
</feature>
<feature type="compositionally biased region" description="Basic residues" evidence="2">
    <location>
        <begin position="41"/>
        <end position="53"/>
    </location>
</feature>
<feature type="region of interest" description="Disordered" evidence="2">
    <location>
        <begin position="121"/>
        <end position="220"/>
    </location>
</feature>
<dbReference type="AlphaFoldDB" id="A0A1J7I532"/>
<proteinExistence type="predicted"/>
<protein>
    <submittedName>
        <fullName evidence="3">Uncharacterized protein</fullName>
    </submittedName>
</protein>
<organism evidence="3 4">
    <name type="scientific">Coniochaeta ligniaria NRRL 30616</name>
    <dbReference type="NCBI Taxonomy" id="1408157"/>
    <lineage>
        <taxon>Eukaryota</taxon>
        <taxon>Fungi</taxon>
        <taxon>Dikarya</taxon>
        <taxon>Ascomycota</taxon>
        <taxon>Pezizomycotina</taxon>
        <taxon>Sordariomycetes</taxon>
        <taxon>Sordariomycetidae</taxon>
        <taxon>Coniochaetales</taxon>
        <taxon>Coniochaetaceae</taxon>
        <taxon>Coniochaeta</taxon>
    </lineage>
</organism>
<keyword evidence="4" id="KW-1185">Reference proteome</keyword>
<evidence type="ECO:0000313" key="4">
    <source>
        <dbReference type="Proteomes" id="UP000182658"/>
    </source>
</evidence>
<gene>
    <name evidence="3" type="ORF">CONLIGDRAFT_148050</name>
</gene>
<dbReference type="EMBL" id="KV875110">
    <property type="protein sequence ID" value="OIW22743.1"/>
    <property type="molecule type" value="Genomic_DNA"/>
</dbReference>
<feature type="compositionally biased region" description="Polar residues" evidence="2">
    <location>
        <begin position="836"/>
        <end position="852"/>
    </location>
</feature>
<dbReference type="OrthoDB" id="4590776at2759"/>
<feature type="compositionally biased region" description="Polar residues" evidence="2">
    <location>
        <begin position="798"/>
        <end position="822"/>
    </location>
</feature>
<feature type="region of interest" description="Disordered" evidence="2">
    <location>
        <begin position="659"/>
        <end position="700"/>
    </location>
</feature>
<feature type="coiled-coil region" evidence="1">
    <location>
        <begin position="899"/>
        <end position="933"/>
    </location>
</feature>
<feature type="region of interest" description="Disordered" evidence="2">
    <location>
        <begin position="71"/>
        <end position="98"/>
    </location>
</feature>
<feature type="compositionally biased region" description="Acidic residues" evidence="2">
    <location>
        <begin position="952"/>
        <end position="969"/>
    </location>
</feature>
<name>A0A1J7I532_9PEZI</name>
<feature type="compositionally biased region" description="Basic and acidic residues" evidence="2">
    <location>
        <begin position="575"/>
        <end position="584"/>
    </location>
</feature>
<feature type="region of interest" description="Disordered" evidence="2">
    <location>
        <begin position="719"/>
        <end position="881"/>
    </location>
</feature>
<feature type="compositionally biased region" description="Low complexity" evidence="2">
    <location>
        <begin position="323"/>
        <end position="333"/>
    </location>
</feature>
<feature type="compositionally biased region" description="Basic residues" evidence="2">
    <location>
        <begin position="366"/>
        <end position="375"/>
    </location>
</feature>
<feature type="compositionally biased region" description="Acidic residues" evidence="2">
    <location>
        <begin position="156"/>
        <end position="174"/>
    </location>
</feature>
<dbReference type="Proteomes" id="UP000182658">
    <property type="component" value="Unassembled WGS sequence"/>
</dbReference>
<feature type="compositionally biased region" description="Low complexity" evidence="2">
    <location>
        <begin position="621"/>
        <end position="636"/>
    </location>
</feature>
<keyword evidence="1" id="KW-0175">Coiled coil</keyword>
<feature type="compositionally biased region" description="Basic and acidic residues" evidence="2">
    <location>
        <begin position="84"/>
        <end position="98"/>
    </location>
</feature>
<evidence type="ECO:0000256" key="1">
    <source>
        <dbReference type="SAM" id="Coils"/>
    </source>
</evidence>
<accession>A0A1J7I532</accession>
<feature type="region of interest" description="Disordered" evidence="2">
    <location>
        <begin position="283"/>
        <end position="397"/>
    </location>
</feature>
<reference evidence="3 4" key="1">
    <citation type="submission" date="2016-10" db="EMBL/GenBank/DDBJ databases">
        <title>Draft genome sequence of Coniochaeta ligniaria NRRL30616, a lignocellulolytic fungus for bioabatement of inhibitors in plant biomass hydrolysates.</title>
        <authorList>
            <consortium name="DOE Joint Genome Institute"/>
            <person name="Jimenez D.J."/>
            <person name="Hector R.E."/>
            <person name="Riley R."/>
            <person name="Sun H."/>
            <person name="Grigoriev I.V."/>
            <person name="Van Elsas J.D."/>
            <person name="Nichols N.N."/>
        </authorList>
    </citation>
    <scope>NUCLEOTIDE SEQUENCE [LARGE SCALE GENOMIC DNA]</scope>
    <source>
        <strain evidence="3 4">NRRL 30616</strain>
    </source>
</reference>
<feature type="compositionally biased region" description="Polar residues" evidence="2">
    <location>
        <begin position="334"/>
        <end position="357"/>
    </location>
</feature>
<feature type="compositionally biased region" description="Polar residues" evidence="2">
    <location>
        <begin position="755"/>
        <end position="768"/>
    </location>
</feature>
<evidence type="ECO:0000313" key="3">
    <source>
        <dbReference type="EMBL" id="OIW22743.1"/>
    </source>
</evidence>
<sequence length="1087" mass="119963">MAPAQRTFTIVPNPLGMQGLVQRPAGEGVPSHRPMTSKQAQKLHRQATKLPKRTKAEQALYEKEQKRIIKEEDEKRRASNKARMLRERKKEKEQKIIDAKKRKGLPVVDVRPSQDLITRFVRGNGTGKKRDVSGAPVRLDTLREESPACDSATETAADEDVYNPVEEEADESDNTVEAPEARAEPSSNPAKRPRTHSLSDTEKPSAVPSPRRSQKASRTVVSALRMLAATSRESSLDVDDPAVEDLLRTQILEESISAANSSAIQQRSPVWNMGIASIPDVSPDKENIAPVPMAVNTSEGSVKKSPPKLAHGRPSIHHNSRPAATAAAQKAGAGNSQLRGSANSQVSPKALISSKSPARNPLLKSPHARSPVHRQPRQDNPKGIRKPSSYETDLIEGTRCRTSVSPAAAHTLKGVHEHVRQECPQPCASRMPLVPTGPSGEGASTRPQPHTSREPRPLRETNSNIREPARNGSQAFVAMKPPAPVKSVSNIPPVSVKHSMPPPPPSSSRFRKPFQESNRPKFLPKHLQTPVPHPPPVSTEHQPTPALPSESVLPTSTQLFVLSHLEDILPSPSQELRELDETAPRRPPISKPRPPLWKPPPRFPARGVQTVHRPNPPPLPQLKAPRPRQPTTAAPRVHQIQQTIEPALPFFSTQDFTLSSQDIRDLEESTETPSKLPRKETHTETSRTATIPRWNETPSKAEQYPADAFIYPWKRKLAGDGRTEAAVQQPSANKELRDCVQTSHASRYALRKSQPRTPMCSSNLSATASQPPKPQSQSSSLNPVRSNPSLAHVAAAGQRSQSSPRAQSFNTQVAEPASQNLASPKPPTSARKGQLSPASSRRSLQVSDNLQMDQERPHMARGSPKPKTPKPSASPQKGRFFTASNEAIQLAMEKSMRTHKEELRKREAEQRALELLRQEIAEDEAEKRALELQQALELLRGGIAEDEACHTEEEDAGDGEEDESDEEKDEVTRWFEMIEKKLRKQEAEEYERDVLADWNAEHQYDADRQASQDARDAADEKAFDLDDDVEEELLATGYALLEVHPPAPVPSEHGTCGLVREQTTCVASQETDYGDLDVTVEDLDDYL</sequence>
<dbReference type="STRING" id="1408157.A0A1J7I532"/>
<evidence type="ECO:0000256" key="2">
    <source>
        <dbReference type="SAM" id="MobiDB-lite"/>
    </source>
</evidence>